<dbReference type="PROSITE" id="PS50994">
    <property type="entry name" value="INTEGRASE"/>
    <property type="match status" value="1"/>
</dbReference>
<dbReference type="GO" id="GO:0015074">
    <property type="term" value="P:DNA integration"/>
    <property type="evidence" value="ECO:0007669"/>
    <property type="project" value="InterPro"/>
</dbReference>
<feature type="non-terminal residue" evidence="8">
    <location>
        <position position="51"/>
    </location>
</feature>
<dbReference type="GO" id="GO:0004519">
    <property type="term" value="F:endonuclease activity"/>
    <property type="evidence" value="ECO:0007669"/>
    <property type="project" value="UniProtKB-KW"/>
</dbReference>
<keyword evidence="5" id="KW-0378">Hydrolase</keyword>
<reference evidence="8 9" key="1">
    <citation type="submission" date="2019-09" db="EMBL/GenBank/DDBJ databases">
        <title>Bird 10,000 Genomes (B10K) Project - Family phase.</title>
        <authorList>
            <person name="Zhang G."/>
        </authorList>
    </citation>
    <scope>NUCLEOTIDE SEQUENCE [LARGE SCALE GENOMIC DNA]</scope>
    <source>
        <strain evidence="8">B10K-DU-008-62</strain>
        <tissue evidence="8">Mixed tissue sample</tissue>
    </source>
</reference>
<dbReference type="Proteomes" id="UP000568556">
    <property type="component" value="Unassembled WGS sequence"/>
</dbReference>
<evidence type="ECO:0000256" key="1">
    <source>
        <dbReference type="ARBA" id="ARBA00022679"/>
    </source>
</evidence>
<dbReference type="Pfam" id="PF00665">
    <property type="entry name" value="rve"/>
    <property type="match status" value="1"/>
</dbReference>
<evidence type="ECO:0000256" key="5">
    <source>
        <dbReference type="ARBA" id="ARBA00022801"/>
    </source>
</evidence>
<sequence>FAVMGVPSQLKTDNGQAYVSSSFAQFCQQWGVKHIPHSPTGQAIIERAHQV</sequence>
<keyword evidence="1" id="KW-0808">Transferase</keyword>
<name>A0A7L0UN06_CHOAC</name>
<dbReference type="InterPro" id="IPR001584">
    <property type="entry name" value="Integrase_cat-core"/>
</dbReference>
<dbReference type="InterPro" id="IPR012337">
    <property type="entry name" value="RNaseH-like_sf"/>
</dbReference>
<dbReference type="GO" id="GO:0035613">
    <property type="term" value="F:RNA stem-loop binding"/>
    <property type="evidence" value="ECO:0007669"/>
    <property type="project" value="TreeGrafter"/>
</dbReference>
<dbReference type="PANTHER" id="PTHR41694">
    <property type="entry name" value="ENDOGENOUS RETROVIRUS GROUP K MEMBER POL PROTEIN"/>
    <property type="match status" value="1"/>
</dbReference>
<protein>
    <submittedName>
        <fullName evidence="8">POK18 protein</fullName>
    </submittedName>
</protein>
<proteinExistence type="predicted"/>
<dbReference type="SUPFAM" id="SSF53098">
    <property type="entry name" value="Ribonuclease H-like"/>
    <property type="match status" value="1"/>
</dbReference>
<evidence type="ECO:0000256" key="6">
    <source>
        <dbReference type="ARBA" id="ARBA00022918"/>
    </source>
</evidence>
<evidence type="ECO:0000256" key="3">
    <source>
        <dbReference type="ARBA" id="ARBA00022722"/>
    </source>
</evidence>
<evidence type="ECO:0000259" key="7">
    <source>
        <dbReference type="PROSITE" id="PS50994"/>
    </source>
</evidence>
<keyword evidence="3" id="KW-0540">Nuclease</keyword>
<gene>
    <name evidence="8" type="primary">Ervk18_0</name>
    <name evidence="8" type="ORF">CHOACU_R15600</name>
</gene>
<accession>A0A7L0UN06</accession>
<dbReference type="GO" id="GO:0016787">
    <property type="term" value="F:hydrolase activity"/>
    <property type="evidence" value="ECO:0007669"/>
    <property type="project" value="UniProtKB-KW"/>
</dbReference>
<evidence type="ECO:0000313" key="9">
    <source>
        <dbReference type="Proteomes" id="UP000568556"/>
    </source>
</evidence>
<feature type="non-terminal residue" evidence="8">
    <location>
        <position position="1"/>
    </location>
</feature>
<comment type="caution">
    <text evidence="8">The sequence shown here is derived from an EMBL/GenBank/DDBJ whole genome shotgun (WGS) entry which is preliminary data.</text>
</comment>
<feature type="domain" description="Integrase catalytic" evidence="7">
    <location>
        <begin position="1"/>
        <end position="51"/>
    </location>
</feature>
<dbReference type="GO" id="GO:0003964">
    <property type="term" value="F:RNA-directed DNA polymerase activity"/>
    <property type="evidence" value="ECO:0007669"/>
    <property type="project" value="UniProtKB-KW"/>
</dbReference>
<keyword evidence="2" id="KW-0548">Nucleotidyltransferase</keyword>
<organism evidence="8 9">
    <name type="scientific">Chordeiles acutipennis</name>
    <name type="common">Lesser nighthawk</name>
    <name type="synonym">Caprimulgus acutipennis</name>
    <dbReference type="NCBI Taxonomy" id="118183"/>
    <lineage>
        <taxon>Eukaryota</taxon>
        <taxon>Metazoa</taxon>
        <taxon>Chordata</taxon>
        <taxon>Craniata</taxon>
        <taxon>Vertebrata</taxon>
        <taxon>Euteleostomi</taxon>
        <taxon>Archelosauria</taxon>
        <taxon>Archosauria</taxon>
        <taxon>Dinosauria</taxon>
        <taxon>Saurischia</taxon>
        <taxon>Theropoda</taxon>
        <taxon>Coelurosauria</taxon>
        <taxon>Aves</taxon>
        <taxon>Neognathae</taxon>
        <taxon>Neoaves</taxon>
        <taxon>Strisores</taxon>
        <taxon>Caprimulgiformes</taxon>
        <taxon>Caprimulgidae</taxon>
        <taxon>Chordeilinae</taxon>
        <taxon>Chordeiles</taxon>
    </lineage>
</organism>
<dbReference type="AlphaFoldDB" id="A0A7L0UN06"/>
<evidence type="ECO:0000256" key="4">
    <source>
        <dbReference type="ARBA" id="ARBA00022759"/>
    </source>
</evidence>
<keyword evidence="4" id="KW-0255">Endonuclease</keyword>
<keyword evidence="9" id="KW-1185">Reference proteome</keyword>
<dbReference type="EMBL" id="VXAQ01003476">
    <property type="protein sequence ID" value="NXL68446.1"/>
    <property type="molecule type" value="Genomic_DNA"/>
</dbReference>
<dbReference type="PANTHER" id="PTHR41694:SF3">
    <property type="entry name" value="RNA-DIRECTED DNA POLYMERASE-RELATED"/>
    <property type="match status" value="1"/>
</dbReference>
<evidence type="ECO:0000313" key="8">
    <source>
        <dbReference type="EMBL" id="NXL68446.1"/>
    </source>
</evidence>
<dbReference type="Gene3D" id="3.30.420.10">
    <property type="entry name" value="Ribonuclease H-like superfamily/Ribonuclease H"/>
    <property type="match status" value="1"/>
</dbReference>
<dbReference type="InterPro" id="IPR036397">
    <property type="entry name" value="RNaseH_sf"/>
</dbReference>
<dbReference type="OrthoDB" id="9359997at2759"/>
<keyword evidence="6" id="KW-0695">RNA-directed DNA polymerase</keyword>
<evidence type="ECO:0000256" key="2">
    <source>
        <dbReference type="ARBA" id="ARBA00022695"/>
    </source>
</evidence>